<gene>
    <name evidence="1" type="ORF">IAR55_005183</name>
</gene>
<comment type="caution">
    <text evidence="1">The sequence shown here is derived from an EMBL/GenBank/DDBJ whole genome shotgun (WGS) entry which is preliminary data.</text>
</comment>
<dbReference type="KEGG" id="kne:92182441"/>
<dbReference type="AlphaFoldDB" id="A0AAW0YXB5"/>
<name>A0AAW0YXB5_9TREE</name>
<accession>A0AAW0YXB5</accession>
<evidence type="ECO:0008006" key="3">
    <source>
        <dbReference type="Google" id="ProtNLM"/>
    </source>
</evidence>
<dbReference type="EMBL" id="JBCAWK010000009">
    <property type="protein sequence ID" value="KAK8849847.1"/>
    <property type="molecule type" value="Genomic_DNA"/>
</dbReference>
<dbReference type="GeneID" id="92182441"/>
<organism evidence="1 2">
    <name type="scientific">Kwoniella newhampshirensis</name>
    <dbReference type="NCBI Taxonomy" id="1651941"/>
    <lineage>
        <taxon>Eukaryota</taxon>
        <taxon>Fungi</taxon>
        <taxon>Dikarya</taxon>
        <taxon>Basidiomycota</taxon>
        <taxon>Agaricomycotina</taxon>
        <taxon>Tremellomycetes</taxon>
        <taxon>Tremellales</taxon>
        <taxon>Cryptococcaceae</taxon>
        <taxon>Kwoniella</taxon>
    </lineage>
</organism>
<dbReference type="Proteomes" id="UP001388673">
    <property type="component" value="Unassembled WGS sequence"/>
</dbReference>
<dbReference type="RefSeq" id="XP_066801735.1">
    <property type="nucleotide sequence ID" value="XM_066948276.1"/>
</dbReference>
<reference evidence="1 2" key="1">
    <citation type="journal article" date="2024" name="bioRxiv">
        <title>Comparative genomics of Cryptococcus and Kwoniella reveals pathogenesis evolution and contrasting karyotype dynamics via intercentromeric recombination or chromosome fusion.</title>
        <authorList>
            <person name="Coelho M.A."/>
            <person name="David-Palma M."/>
            <person name="Shea T."/>
            <person name="Bowers K."/>
            <person name="McGinley-Smith S."/>
            <person name="Mohammad A.W."/>
            <person name="Gnirke A."/>
            <person name="Yurkov A.M."/>
            <person name="Nowrousian M."/>
            <person name="Sun S."/>
            <person name="Cuomo C.A."/>
            <person name="Heitman J."/>
        </authorList>
    </citation>
    <scope>NUCLEOTIDE SEQUENCE [LARGE SCALE GENOMIC DNA]</scope>
    <source>
        <strain evidence="1 2">CBS 13917</strain>
    </source>
</reference>
<protein>
    <recommendedName>
        <fullName evidence="3">Phytase-like domain-containing protein</fullName>
    </recommendedName>
</protein>
<evidence type="ECO:0000313" key="1">
    <source>
        <dbReference type="EMBL" id="KAK8849847.1"/>
    </source>
</evidence>
<proteinExistence type="predicted"/>
<evidence type="ECO:0000313" key="2">
    <source>
        <dbReference type="Proteomes" id="UP001388673"/>
    </source>
</evidence>
<sequence>MSALRKSKRWIVLAAIATSTVISYTYSTFQSTAVDLTKQQLEDLLTISTGPHVGASWTDGDGSDNPIAVFGTASHPILIDDTMIVDQRTGVIQVGDTEGSTFNLALLKLPHGSEFGFLGVARGPTIKHDFLVVNGFRAREQSLVAFGMNLTSAGQLQVVTPTHKLDIPMVPREGCLWTGQWAATYGPEDPRLFWTDAGTPALTYGGFADETENCRTVIFVSDMRHIYAPLAQALKGKIAPPTIQPGDSIHKSLHRAVGHGRNEKNWVAFYPGSTPNPLGVVPHIHYSFAPMRRLEPAFTTPRLVEYHDIIDIDKSREHCVAKAHPEFGWNPIHQATPMYRLTLCARGCLATDHNTILITVGHMKLKPRYAKYFVAFNSTPPYDAISVGPLFSLGEYMFSISADDLTAGLDDAKHINYALTLAPIQDADMAATSKPIATPVKYLDNHFFIDDDVLLTMGHDDDAMYSTMFPVRDAIGRMKLCSEIPA</sequence>
<keyword evidence="2" id="KW-1185">Reference proteome</keyword>